<dbReference type="AlphaFoldDB" id="A0AAW7YPK7"/>
<gene>
    <name evidence="2" type="ORF">Q4528_05945</name>
</gene>
<evidence type="ECO:0000313" key="3">
    <source>
        <dbReference type="Proteomes" id="UP001170310"/>
    </source>
</evidence>
<dbReference type="RefSeq" id="WP_177244147.1">
    <property type="nucleotide sequence ID" value="NZ_JAUOQO010000004.1"/>
</dbReference>
<keyword evidence="3" id="KW-1185">Reference proteome</keyword>
<feature type="transmembrane region" description="Helical" evidence="1">
    <location>
        <begin position="119"/>
        <end position="140"/>
    </location>
</feature>
<feature type="transmembrane region" description="Helical" evidence="1">
    <location>
        <begin position="161"/>
        <end position="187"/>
    </location>
</feature>
<evidence type="ECO:0000313" key="2">
    <source>
        <dbReference type="EMBL" id="MDO6573697.1"/>
    </source>
</evidence>
<feature type="transmembrane region" description="Helical" evidence="1">
    <location>
        <begin position="12"/>
        <end position="34"/>
    </location>
</feature>
<proteinExistence type="predicted"/>
<reference evidence="2" key="1">
    <citation type="submission" date="2023-07" db="EMBL/GenBank/DDBJ databases">
        <title>Genome content predicts the carbon catabolic preferences of heterotrophic bacteria.</title>
        <authorList>
            <person name="Gralka M."/>
        </authorList>
    </citation>
    <scope>NUCLEOTIDE SEQUENCE</scope>
    <source>
        <strain evidence="2">E2R20</strain>
    </source>
</reference>
<evidence type="ECO:0000256" key="1">
    <source>
        <dbReference type="SAM" id="Phobius"/>
    </source>
</evidence>
<keyword evidence="1" id="KW-0472">Membrane</keyword>
<keyword evidence="1" id="KW-0812">Transmembrane</keyword>
<protein>
    <submittedName>
        <fullName evidence="2">Stage II sporulation protein M</fullName>
    </submittedName>
</protein>
<comment type="caution">
    <text evidence="2">The sequence shown here is derived from an EMBL/GenBank/DDBJ whole genome shotgun (WGS) entry which is preliminary data.</text>
</comment>
<keyword evidence="1" id="KW-1133">Transmembrane helix</keyword>
<dbReference type="InterPro" id="IPR002798">
    <property type="entry name" value="SpoIIM-like"/>
</dbReference>
<accession>A0AAW7YPK7</accession>
<dbReference type="Pfam" id="PF01944">
    <property type="entry name" value="SpoIIM"/>
    <property type="match status" value="1"/>
</dbReference>
<dbReference type="EMBL" id="JAUOQO010000004">
    <property type="protein sequence ID" value="MDO6573697.1"/>
    <property type="molecule type" value="Genomic_DNA"/>
</dbReference>
<name>A0AAW7YPK7_9STAP</name>
<feature type="transmembrane region" description="Helical" evidence="1">
    <location>
        <begin position="84"/>
        <end position="107"/>
    </location>
</feature>
<dbReference type="Proteomes" id="UP001170310">
    <property type="component" value="Unassembled WGS sequence"/>
</dbReference>
<organism evidence="2 3">
    <name type="scientific">Staphylococcus pasteuri_A</name>
    <dbReference type="NCBI Taxonomy" id="3062664"/>
    <lineage>
        <taxon>Bacteria</taxon>
        <taxon>Bacillati</taxon>
        <taxon>Bacillota</taxon>
        <taxon>Bacilli</taxon>
        <taxon>Bacillales</taxon>
        <taxon>Staphylococcaceae</taxon>
        <taxon>Staphylococcus</taxon>
    </lineage>
</organism>
<sequence>MFEIKDDSYVKRAFKVFIGTMIVLLITFILALIFSPSLETFKHIGDKVNITATHGLEKVWQYIVNNGLKTPLQMFILSLIPIPFLYCLNLISTTVITGIMFGFAINFDLHKGTIMVVGAIPHAILELLAFCFVVSALYKFNQAIVRKVSNMFRKTKKVNYSIKLAFANLIKIYVLIALPLYIIAAFLETYFTDFINNIFA</sequence>